<dbReference type="InterPro" id="IPR033910">
    <property type="entry name" value="GluRS_core"/>
</dbReference>
<dbReference type="InterPro" id="IPR020751">
    <property type="entry name" value="aa-tRNA-synth_I_codon-bd_sub2"/>
</dbReference>
<evidence type="ECO:0000256" key="3">
    <source>
        <dbReference type="ARBA" id="ARBA00022741"/>
    </source>
</evidence>
<dbReference type="Gene3D" id="3.40.50.620">
    <property type="entry name" value="HUPs"/>
    <property type="match status" value="1"/>
</dbReference>
<dbReference type="GeneID" id="64195495"/>
<feature type="domain" description="Glutamyl/glutaminyl-tRNA synthetase class Ib catalytic" evidence="8">
    <location>
        <begin position="5"/>
        <end position="314"/>
    </location>
</feature>
<dbReference type="InterPro" id="IPR000924">
    <property type="entry name" value="Glu/Gln-tRNA-synth"/>
</dbReference>
<comment type="function">
    <text evidence="7">Catalyzes the attachment of glutamate to tRNA(Glu) in a two-step reaction: glutamate is first activated by ATP to form Glu-AMP and then transferred to the acceptor end of tRNA(Glu).</text>
</comment>
<evidence type="ECO:0000256" key="7">
    <source>
        <dbReference type="HAMAP-Rule" id="MF_00022"/>
    </source>
</evidence>
<keyword evidence="3 7" id="KW-0547">Nucleotide-binding</keyword>
<dbReference type="EC" id="6.1.1.17" evidence="7"/>
<dbReference type="PROSITE" id="PS00178">
    <property type="entry name" value="AA_TRNA_LIGASE_I"/>
    <property type="match status" value="1"/>
</dbReference>
<protein>
    <recommendedName>
        <fullName evidence="7">Glutamate--tRNA ligase</fullName>
        <ecNumber evidence="7">6.1.1.17</ecNumber>
    </recommendedName>
    <alternativeName>
        <fullName evidence="7">Glutamyl-tRNA synthetase</fullName>
        <shortName evidence="7">GluRS</shortName>
    </alternativeName>
</protein>
<feature type="short sequence motif" description="'KMSKS' region" evidence="7">
    <location>
        <begin position="245"/>
        <end position="249"/>
    </location>
</feature>
<evidence type="ECO:0000313" key="10">
    <source>
        <dbReference type="EMBL" id="MDB7083999.1"/>
    </source>
</evidence>
<dbReference type="SUPFAM" id="SSF48163">
    <property type="entry name" value="An anticodon-binding domain of class I aminoacyl-tRNA synthetases"/>
    <property type="match status" value="1"/>
</dbReference>
<comment type="subunit">
    <text evidence="7">Monomer.</text>
</comment>
<dbReference type="EMBL" id="JAQLKE010000013">
    <property type="protein sequence ID" value="MDB7083999.1"/>
    <property type="molecule type" value="Genomic_DNA"/>
</dbReference>
<evidence type="ECO:0000259" key="8">
    <source>
        <dbReference type="Pfam" id="PF00749"/>
    </source>
</evidence>
<proteinExistence type="inferred from homology"/>
<comment type="subcellular location">
    <subcellularLocation>
        <location evidence="7">Cytoplasm</location>
    </subcellularLocation>
</comment>
<feature type="binding site" evidence="7">
    <location>
        <position position="248"/>
    </location>
    <ligand>
        <name>ATP</name>
        <dbReference type="ChEBI" id="CHEBI:30616"/>
    </ligand>
</feature>
<dbReference type="GO" id="GO:0004818">
    <property type="term" value="F:glutamate-tRNA ligase activity"/>
    <property type="evidence" value="ECO:0007669"/>
    <property type="project" value="UniProtKB-UniRule"/>
</dbReference>
<sequence>MKFMKIRTRFAPSPTGYMHIGNLRTALYGYLIAKKDDGDFILRIEDTDQAREVAGAIDVIYQTLSDTGLEYDEGPDKDGGYGPYIQSQRLEIYQKYAHELVKLNGAHYCFCNQENVKGNKEDQIFKDPCHQLSDEEIEKLLSENKPYVIRQTIKQGQTTFNDEVYGEITVDNDTLDEGVLLKSDGYPTYNFANIIDDHLMSITHVVRGNEYLASTPKYNIIYQTFNWEIPTYIHVPPVMKDEQHKLSKRNGDASYQDLIKQGYLNEAVINYIALLGWAPEGEEEIFSLSELIKNFDIKRISKAPAIFDLDKLKWMNGLYLRNLTLENFHQLAMPYYQKIITRDVDLLELSQVLQLRISYLNEIPEMIDFINEPCNADETLFKNKKMKTNPENSLEALIWVRDALSTFDNFNDDLALHDLFINLAQEKEVKNGRIMYPVRVALTFKSFTPGGAVEIAHILGKNESLKRIDLAIKLLSMK</sequence>
<dbReference type="RefSeq" id="WP_008791524.1">
    <property type="nucleotide sequence ID" value="NZ_AP031443.1"/>
</dbReference>
<dbReference type="Gene3D" id="1.10.10.350">
    <property type="match status" value="1"/>
</dbReference>
<keyword evidence="4 7" id="KW-0067">ATP-binding</keyword>
<dbReference type="GO" id="GO:0008270">
    <property type="term" value="F:zinc ion binding"/>
    <property type="evidence" value="ECO:0007669"/>
    <property type="project" value="InterPro"/>
</dbReference>
<dbReference type="GO" id="GO:0005524">
    <property type="term" value="F:ATP binding"/>
    <property type="evidence" value="ECO:0007669"/>
    <property type="project" value="UniProtKB-UniRule"/>
</dbReference>
<dbReference type="InterPro" id="IPR045462">
    <property type="entry name" value="aa-tRNA-synth_I_cd-bd"/>
</dbReference>
<dbReference type="Proteomes" id="UP001211987">
    <property type="component" value="Unassembled WGS sequence"/>
</dbReference>
<comment type="caution">
    <text evidence="11">The sequence shown here is derived from an EMBL/GenBank/DDBJ whole genome shotgun (WGS) entry which is preliminary data.</text>
</comment>
<evidence type="ECO:0000256" key="4">
    <source>
        <dbReference type="ARBA" id="ARBA00022840"/>
    </source>
</evidence>
<evidence type="ECO:0000256" key="6">
    <source>
        <dbReference type="ARBA" id="ARBA00023146"/>
    </source>
</evidence>
<dbReference type="Proteomes" id="UP000261032">
    <property type="component" value="Unassembled WGS sequence"/>
</dbReference>
<dbReference type="InterPro" id="IPR014729">
    <property type="entry name" value="Rossmann-like_a/b/a_fold"/>
</dbReference>
<comment type="catalytic activity">
    <reaction evidence="7">
        <text>tRNA(Glu) + L-glutamate + ATP = L-glutamyl-tRNA(Glu) + AMP + diphosphate</text>
        <dbReference type="Rhea" id="RHEA:23540"/>
        <dbReference type="Rhea" id="RHEA-COMP:9663"/>
        <dbReference type="Rhea" id="RHEA-COMP:9680"/>
        <dbReference type="ChEBI" id="CHEBI:29985"/>
        <dbReference type="ChEBI" id="CHEBI:30616"/>
        <dbReference type="ChEBI" id="CHEBI:33019"/>
        <dbReference type="ChEBI" id="CHEBI:78442"/>
        <dbReference type="ChEBI" id="CHEBI:78520"/>
        <dbReference type="ChEBI" id="CHEBI:456215"/>
        <dbReference type="EC" id="6.1.1.17"/>
    </reaction>
</comment>
<feature type="domain" description="Aminoacyl-tRNA synthetase class I anticodon-binding" evidence="9">
    <location>
        <begin position="328"/>
        <end position="472"/>
    </location>
</feature>
<reference evidence="11 12" key="1">
    <citation type="submission" date="2018-08" db="EMBL/GenBank/DDBJ databases">
        <title>A genome reference for cultivated species of the human gut microbiota.</title>
        <authorList>
            <person name="Zou Y."/>
            <person name="Xue W."/>
            <person name="Luo G."/>
        </authorList>
    </citation>
    <scope>NUCLEOTIDE SEQUENCE [LARGE SCALE GENOMIC DNA]</scope>
    <source>
        <strain evidence="11 12">OM06-4</strain>
    </source>
</reference>
<keyword evidence="5 7" id="KW-0648">Protein biosynthesis</keyword>
<dbReference type="InterPro" id="IPR004527">
    <property type="entry name" value="Glu-tRNA-ligase_bac/mito"/>
</dbReference>
<reference evidence="10" key="2">
    <citation type="submission" date="2023-01" db="EMBL/GenBank/DDBJ databases">
        <title>Human gut microbiome strain richness.</title>
        <authorList>
            <person name="Chen-Liaw A."/>
        </authorList>
    </citation>
    <scope>NUCLEOTIDE SEQUENCE</scope>
    <source>
        <strain evidence="10">1001217st2_G6_1001217B_191108</strain>
    </source>
</reference>
<dbReference type="Pfam" id="PF19269">
    <property type="entry name" value="Anticodon_2"/>
    <property type="match status" value="1"/>
</dbReference>
<keyword evidence="6 7" id="KW-0030">Aminoacyl-tRNA synthetase</keyword>
<dbReference type="InterPro" id="IPR049940">
    <property type="entry name" value="GluQ/Sye"/>
</dbReference>
<evidence type="ECO:0000256" key="2">
    <source>
        <dbReference type="ARBA" id="ARBA00022598"/>
    </source>
</evidence>
<dbReference type="AlphaFoldDB" id="A0A3E3AJE4"/>
<evidence type="ECO:0000313" key="12">
    <source>
        <dbReference type="Proteomes" id="UP000261032"/>
    </source>
</evidence>
<dbReference type="SUPFAM" id="SSF52374">
    <property type="entry name" value="Nucleotidylyl transferase"/>
    <property type="match status" value="1"/>
</dbReference>
<dbReference type="PRINTS" id="PR00987">
    <property type="entry name" value="TRNASYNTHGLU"/>
</dbReference>
<dbReference type="GO" id="GO:0006424">
    <property type="term" value="P:glutamyl-tRNA aminoacylation"/>
    <property type="evidence" value="ECO:0007669"/>
    <property type="project" value="UniProtKB-UniRule"/>
</dbReference>
<dbReference type="PANTHER" id="PTHR43311">
    <property type="entry name" value="GLUTAMATE--TRNA LIGASE"/>
    <property type="match status" value="1"/>
</dbReference>
<comment type="similarity">
    <text evidence="1 7">Belongs to the class-I aminoacyl-tRNA synthetase family. Glutamate--tRNA ligase type 1 subfamily.</text>
</comment>
<dbReference type="InterPro" id="IPR020058">
    <property type="entry name" value="Glu/Gln-tRNA-synth_Ib_cat-dom"/>
</dbReference>
<dbReference type="PANTHER" id="PTHR43311:SF2">
    <property type="entry name" value="GLUTAMATE--TRNA LIGASE, MITOCHONDRIAL-RELATED"/>
    <property type="match status" value="1"/>
</dbReference>
<dbReference type="NCBIfam" id="TIGR00464">
    <property type="entry name" value="gltX_bact"/>
    <property type="match status" value="1"/>
</dbReference>
<gene>
    <name evidence="7 10" type="primary">gltX</name>
    <name evidence="11" type="ORF">DXB93_04880</name>
    <name evidence="10" type="ORF">PM738_09320</name>
</gene>
<evidence type="ECO:0000256" key="1">
    <source>
        <dbReference type="ARBA" id="ARBA00007894"/>
    </source>
</evidence>
<keyword evidence="7" id="KW-0963">Cytoplasm</keyword>
<comment type="caution">
    <text evidence="7">Lacks conserved residue(s) required for the propagation of feature annotation.</text>
</comment>
<feature type="short sequence motif" description="'HIGH' region" evidence="7">
    <location>
        <begin position="12"/>
        <end position="22"/>
    </location>
</feature>
<dbReference type="InterPro" id="IPR008925">
    <property type="entry name" value="aa_tRNA-synth_I_cd-bd_sf"/>
</dbReference>
<dbReference type="EMBL" id="QUSL01000005">
    <property type="protein sequence ID" value="RGD86504.1"/>
    <property type="molecule type" value="Genomic_DNA"/>
</dbReference>
<dbReference type="FunFam" id="3.40.50.620:FF:000045">
    <property type="entry name" value="Glutamate--tRNA ligase, mitochondrial"/>
    <property type="match status" value="1"/>
</dbReference>
<keyword evidence="2 7" id="KW-0436">Ligase</keyword>
<dbReference type="CDD" id="cd00808">
    <property type="entry name" value="GluRS_core"/>
    <property type="match status" value="1"/>
</dbReference>
<evidence type="ECO:0000313" key="11">
    <source>
        <dbReference type="EMBL" id="RGD86504.1"/>
    </source>
</evidence>
<accession>A0A3E3AJE4</accession>
<dbReference type="Pfam" id="PF00749">
    <property type="entry name" value="tRNA-synt_1c"/>
    <property type="match status" value="1"/>
</dbReference>
<evidence type="ECO:0000256" key="5">
    <source>
        <dbReference type="ARBA" id="ARBA00022917"/>
    </source>
</evidence>
<dbReference type="InterPro" id="IPR001412">
    <property type="entry name" value="aa-tRNA-synth_I_CS"/>
</dbReference>
<dbReference type="HAMAP" id="MF_00022">
    <property type="entry name" value="Glu_tRNA_synth_type1"/>
    <property type="match status" value="1"/>
</dbReference>
<name>A0A3E3AJE4_9FIRM</name>
<dbReference type="GO" id="GO:0000049">
    <property type="term" value="F:tRNA binding"/>
    <property type="evidence" value="ECO:0007669"/>
    <property type="project" value="InterPro"/>
</dbReference>
<organism evidence="11 12">
    <name type="scientific">Thomasclavelia ramosa</name>
    <dbReference type="NCBI Taxonomy" id="1547"/>
    <lineage>
        <taxon>Bacteria</taxon>
        <taxon>Bacillati</taxon>
        <taxon>Bacillota</taxon>
        <taxon>Erysipelotrichia</taxon>
        <taxon>Erysipelotrichales</taxon>
        <taxon>Coprobacillaceae</taxon>
        <taxon>Thomasclavelia</taxon>
    </lineage>
</organism>
<evidence type="ECO:0000259" key="9">
    <source>
        <dbReference type="Pfam" id="PF19269"/>
    </source>
</evidence>
<dbReference type="GO" id="GO:0005829">
    <property type="term" value="C:cytosol"/>
    <property type="evidence" value="ECO:0007669"/>
    <property type="project" value="TreeGrafter"/>
</dbReference>